<dbReference type="AlphaFoldDB" id="G2R858"/>
<proteinExistence type="predicted"/>
<feature type="region of interest" description="Disordered" evidence="1">
    <location>
        <begin position="1"/>
        <end position="21"/>
    </location>
</feature>
<dbReference type="RefSeq" id="XP_003654453.1">
    <property type="nucleotide sequence ID" value="XM_003654405.1"/>
</dbReference>
<dbReference type="KEGG" id="ttt:THITE_117601"/>
<keyword evidence="3" id="KW-1185">Reference proteome</keyword>
<evidence type="ECO:0000313" key="2">
    <source>
        <dbReference type="EMBL" id="AEO68117.1"/>
    </source>
</evidence>
<name>G2R858_THETT</name>
<evidence type="ECO:0000256" key="1">
    <source>
        <dbReference type="SAM" id="MobiDB-lite"/>
    </source>
</evidence>
<gene>
    <name evidence="2" type="ORF">THITE_117601</name>
</gene>
<dbReference type="HOGENOM" id="CLU_2039688_0_0_1"/>
<protein>
    <submittedName>
        <fullName evidence="2">Uncharacterized protein</fullName>
    </submittedName>
</protein>
<organism evidence="2 3">
    <name type="scientific">Thermothielavioides terrestris (strain ATCC 38088 / NRRL 8126)</name>
    <name type="common">Thielavia terrestris</name>
    <dbReference type="NCBI Taxonomy" id="578455"/>
    <lineage>
        <taxon>Eukaryota</taxon>
        <taxon>Fungi</taxon>
        <taxon>Dikarya</taxon>
        <taxon>Ascomycota</taxon>
        <taxon>Pezizomycotina</taxon>
        <taxon>Sordariomycetes</taxon>
        <taxon>Sordariomycetidae</taxon>
        <taxon>Sordariales</taxon>
        <taxon>Chaetomiaceae</taxon>
        <taxon>Thermothielavioides</taxon>
        <taxon>Thermothielavioides terrestris</taxon>
    </lineage>
</organism>
<accession>G2R858</accession>
<dbReference type="EMBL" id="CP003011">
    <property type="protein sequence ID" value="AEO68117.1"/>
    <property type="molecule type" value="Genomic_DNA"/>
</dbReference>
<dbReference type="GeneID" id="11516153"/>
<reference evidence="2 3" key="1">
    <citation type="journal article" date="2011" name="Nat. Biotechnol.">
        <title>Comparative genomic analysis of the thermophilic biomass-degrading fungi Myceliophthora thermophila and Thielavia terrestris.</title>
        <authorList>
            <person name="Berka R.M."/>
            <person name="Grigoriev I.V."/>
            <person name="Otillar R."/>
            <person name="Salamov A."/>
            <person name="Grimwood J."/>
            <person name="Reid I."/>
            <person name="Ishmael N."/>
            <person name="John T."/>
            <person name="Darmond C."/>
            <person name="Moisan M.-C."/>
            <person name="Henrissat B."/>
            <person name="Coutinho P.M."/>
            <person name="Lombard V."/>
            <person name="Natvig D.O."/>
            <person name="Lindquist E."/>
            <person name="Schmutz J."/>
            <person name="Lucas S."/>
            <person name="Harris P."/>
            <person name="Powlowski J."/>
            <person name="Bellemare A."/>
            <person name="Taylor D."/>
            <person name="Butler G."/>
            <person name="de Vries R.P."/>
            <person name="Allijn I.E."/>
            <person name="van den Brink J."/>
            <person name="Ushinsky S."/>
            <person name="Storms R."/>
            <person name="Powell A.J."/>
            <person name="Paulsen I.T."/>
            <person name="Elbourne L.D.H."/>
            <person name="Baker S.E."/>
            <person name="Magnuson J."/>
            <person name="LaBoissiere S."/>
            <person name="Clutterbuck A.J."/>
            <person name="Martinez D."/>
            <person name="Wogulis M."/>
            <person name="de Leon A.L."/>
            <person name="Rey M.W."/>
            <person name="Tsang A."/>
        </authorList>
    </citation>
    <scope>NUCLEOTIDE SEQUENCE [LARGE SCALE GENOMIC DNA]</scope>
    <source>
        <strain evidence="3">ATCC 38088 / NRRL 8126</strain>
    </source>
</reference>
<dbReference type="Proteomes" id="UP000008181">
    <property type="component" value="Chromosome 3"/>
</dbReference>
<evidence type="ECO:0000313" key="3">
    <source>
        <dbReference type="Proteomes" id="UP000008181"/>
    </source>
</evidence>
<sequence length="121" mass="11885">MSSTPQTSPSPGAATSSGPIVTVTDTFNTTTLANPELPRITVSVATSAGGTQDPKCGPSISAAAARNADKLSVTTAIYGIKTHGSSVGVGQQGAERDFKAMRAMPAGDALAGSSMASSALS</sequence>